<evidence type="ECO:0000313" key="2">
    <source>
        <dbReference type="EMBL" id="PLW86378.1"/>
    </source>
</evidence>
<dbReference type="EMBL" id="PKUR01000002">
    <property type="protein sequence ID" value="PLW86378.1"/>
    <property type="molecule type" value="Genomic_DNA"/>
</dbReference>
<dbReference type="PANTHER" id="PTHR46401:SF2">
    <property type="entry name" value="GLYCOSYLTRANSFERASE WBBK-RELATED"/>
    <property type="match status" value="1"/>
</dbReference>
<protein>
    <submittedName>
        <fullName evidence="2">Glycosyl transferase</fullName>
    </submittedName>
</protein>
<dbReference type="Pfam" id="PF13692">
    <property type="entry name" value="Glyco_trans_1_4"/>
    <property type="match status" value="1"/>
</dbReference>
<dbReference type="Proteomes" id="UP000235162">
    <property type="component" value="Unassembled WGS sequence"/>
</dbReference>
<evidence type="ECO:0000256" key="1">
    <source>
        <dbReference type="ARBA" id="ARBA00022679"/>
    </source>
</evidence>
<reference evidence="2 3" key="1">
    <citation type="submission" date="2018-01" db="EMBL/GenBank/DDBJ databases">
        <title>The draft genome sequence of Halioglobus japonicus S1-36.</title>
        <authorList>
            <person name="Du Z.-J."/>
            <person name="Shi M.-J."/>
        </authorList>
    </citation>
    <scope>NUCLEOTIDE SEQUENCE [LARGE SCALE GENOMIC DNA]</scope>
    <source>
        <strain evidence="2 3">S1-36</strain>
    </source>
</reference>
<dbReference type="CDD" id="cd03801">
    <property type="entry name" value="GT4_PimA-like"/>
    <property type="match status" value="1"/>
</dbReference>
<gene>
    <name evidence="2" type="ORF">C0029_08100</name>
</gene>
<dbReference type="SUPFAM" id="SSF53756">
    <property type="entry name" value="UDP-Glycosyltransferase/glycogen phosphorylase"/>
    <property type="match status" value="1"/>
</dbReference>
<dbReference type="GO" id="GO:0009103">
    <property type="term" value="P:lipopolysaccharide biosynthetic process"/>
    <property type="evidence" value="ECO:0007669"/>
    <property type="project" value="TreeGrafter"/>
</dbReference>
<sequence>MKRLLFVSPELPYPMQSGGKVKSMKLLHALSKRYRVTFASPLKGEDASHVDEFHAASPCVEHVHVSVDVPRSAINLLISYLQGIPLNVRRTMDSVLRNRIADVADDFDVIFLDHYEVYPYLPQGYGGLVVYHAHNAYFKIWERYASLPGNPVMRVASYLEAIRVRRCEASVARQADLVFAAPSDARELVDAGVSGNCIRPTFHLGDDSYLQRNELCFQRTRKKLMYVGLLSWEPNVQGLLWFIEHVWPRLEPCHPDLVFDVVGKNPDPRLVDAAAAHAGITLTGFVADLEDIYRDSRVSVAPLLFGSGMKVKVLDAMARGIPTVTTPVGAEGIDIRNGVHLMVSEAPDHMASQIDQLLSDAVLWDTLRTQSRQLIGERYTWASLFESMHRDMDHALSLKRDAVSLENEVANVV</sequence>
<organism evidence="2 3">
    <name type="scientific">Halioglobus japonicus</name>
    <dbReference type="NCBI Taxonomy" id="930805"/>
    <lineage>
        <taxon>Bacteria</taxon>
        <taxon>Pseudomonadati</taxon>
        <taxon>Pseudomonadota</taxon>
        <taxon>Gammaproteobacteria</taxon>
        <taxon>Cellvibrionales</taxon>
        <taxon>Halieaceae</taxon>
        <taxon>Halioglobus</taxon>
    </lineage>
</organism>
<comment type="caution">
    <text evidence="2">The sequence shown here is derived from an EMBL/GenBank/DDBJ whole genome shotgun (WGS) entry which is preliminary data.</text>
</comment>
<name>A0AAP8MEI9_9GAMM</name>
<dbReference type="PANTHER" id="PTHR46401">
    <property type="entry name" value="GLYCOSYLTRANSFERASE WBBK-RELATED"/>
    <property type="match status" value="1"/>
</dbReference>
<proteinExistence type="predicted"/>
<evidence type="ECO:0000313" key="3">
    <source>
        <dbReference type="Proteomes" id="UP000235162"/>
    </source>
</evidence>
<accession>A0AAP8MEI9</accession>
<dbReference type="KEGG" id="hja:BST95_09060"/>
<dbReference type="RefSeq" id="WP_084198989.1">
    <property type="nucleotide sequence ID" value="NZ_BMYL01000002.1"/>
</dbReference>
<keyword evidence="1 2" id="KW-0808">Transferase</keyword>
<keyword evidence="3" id="KW-1185">Reference proteome</keyword>
<dbReference type="Gene3D" id="3.40.50.2000">
    <property type="entry name" value="Glycogen Phosphorylase B"/>
    <property type="match status" value="1"/>
</dbReference>
<dbReference type="AlphaFoldDB" id="A0AAP8MEI9"/>
<dbReference type="GO" id="GO:0016757">
    <property type="term" value="F:glycosyltransferase activity"/>
    <property type="evidence" value="ECO:0007669"/>
    <property type="project" value="TreeGrafter"/>
</dbReference>